<comment type="caution">
    <text evidence="3">The sequence shown here is derived from an EMBL/GenBank/DDBJ whole genome shotgun (WGS) entry which is preliminary data.</text>
</comment>
<evidence type="ECO:0000256" key="1">
    <source>
        <dbReference type="SAM" id="MobiDB-lite"/>
    </source>
</evidence>
<evidence type="ECO:0000313" key="4">
    <source>
        <dbReference type="Proteomes" id="UP000789759"/>
    </source>
</evidence>
<feature type="chain" id="PRO_5040124568" evidence="2">
    <location>
        <begin position="24"/>
        <end position="229"/>
    </location>
</feature>
<evidence type="ECO:0000256" key="2">
    <source>
        <dbReference type="SAM" id="SignalP"/>
    </source>
</evidence>
<feature type="region of interest" description="Disordered" evidence="1">
    <location>
        <begin position="24"/>
        <end position="44"/>
    </location>
</feature>
<sequence length="229" mass="23934">MKFFNLLAYTALIALISSHNAEAQTVAPPTSTPPTTDPNTVSESDLPPFTYSLTQKSPGECSVLCAQNTDYCTTNCGGKDKALMNFCNATTMAWGCGCSDKVPDYKAYQWPINFADCQGKGQACQSACAPANNTCINNCRSYYTNRCGTPNQPPSYYNTNDVNAVPSYGPPQNNTNNNTLGGSANGPTNSTGTNSTGSVKSDASSLSLSFSIGSAISALAIVAAGMTML</sequence>
<keyword evidence="4" id="KW-1185">Reference proteome</keyword>
<feature type="compositionally biased region" description="Low complexity" evidence="1">
    <location>
        <begin position="181"/>
        <end position="198"/>
    </location>
</feature>
<dbReference type="OrthoDB" id="1708823at2759"/>
<accession>A0A9N9CTV4</accession>
<feature type="compositionally biased region" description="Polar residues" evidence="1">
    <location>
        <begin position="170"/>
        <end position="180"/>
    </location>
</feature>
<proteinExistence type="predicted"/>
<evidence type="ECO:0000313" key="3">
    <source>
        <dbReference type="EMBL" id="CAG8612522.1"/>
    </source>
</evidence>
<gene>
    <name evidence="3" type="ORF">CPELLU_LOCUS7526</name>
</gene>
<feature type="region of interest" description="Disordered" evidence="1">
    <location>
        <begin position="158"/>
        <end position="198"/>
    </location>
</feature>
<name>A0A9N9CTV4_9GLOM</name>
<dbReference type="AlphaFoldDB" id="A0A9N9CTV4"/>
<dbReference type="Proteomes" id="UP000789759">
    <property type="component" value="Unassembled WGS sequence"/>
</dbReference>
<protein>
    <submittedName>
        <fullName evidence="3">2939_t:CDS:1</fullName>
    </submittedName>
</protein>
<organism evidence="3 4">
    <name type="scientific">Cetraspora pellucida</name>
    <dbReference type="NCBI Taxonomy" id="1433469"/>
    <lineage>
        <taxon>Eukaryota</taxon>
        <taxon>Fungi</taxon>
        <taxon>Fungi incertae sedis</taxon>
        <taxon>Mucoromycota</taxon>
        <taxon>Glomeromycotina</taxon>
        <taxon>Glomeromycetes</taxon>
        <taxon>Diversisporales</taxon>
        <taxon>Gigasporaceae</taxon>
        <taxon>Cetraspora</taxon>
    </lineage>
</organism>
<keyword evidence="2" id="KW-0732">Signal</keyword>
<dbReference type="EMBL" id="CAJVQA010005074">
    <property type="protein sequence ID" value="CAG8612522.1"/>
    <property type="molecule type" value="Genomic_DNA"/>
</dbReference>
<reference evidence="3" key="1">
    <citation type="submission" date="2021-06" db="EMBL/GenBank/DDBJ databases">
        <authorList>
            <person name="Kallberg Y."/>
            <person name="Tangrot J."/>
            <person name="Rosling A."/>
        </authorList>
    </citation>
    <scope>NUCLEOTIDE SEQUENCE</scope>
    <source>
        <strain evidence="3">FL966</strain>
    </source>
</reference>
<feature type="signal peptide" evidence="2">
    <location>
        <begin position="1"/>
        <end position="23"/>
    </location>
</feature>